<dbReference type="EMBL" id="JAQMWT010000005">
    <property type="protein sequence ID" value="KAJ8614438.1"/>
    <property type="molecule type" value="Genomic_DNA"/>
</dbReference>
<comment type="caution">
    <text evidence="2">The sequence shown here is derived from an EMBL/GenBank/DDBJ whole genome shotgun (WGS) entry which is preliminary data.</text>
</comment>
<accession>A0AAD7UQS3</accession>
<gene>
    <name evidence="2" type="ORF">CTAYLR_000785</name>
</gene>
<feature type="region of interest" description="Disordered" evidence="1">
    <location>
        <begin position="283"/>
        <end position="302"/>
    </location>
</feature>
<sequence length="302" mass="34662">MAEETPPQRRWDWSEPYRAWETWAKEGEKADPADARRAAEAARACTGCRGLDRSDERRVFEMPTDDKVRWCEVYRRRGDALRVEGQHARASLWYGRSLSYYEYTFPDDDATIARLEATRLETLLGLADADFFNKLLLDVLNHCYQALKIDETNPRALVRRAATYRKLDRYDEAQADLDAVPKDHEAAREEYRKLDARRRAYVQRSKLQCRRIVGGLAGGREDTDTNMDTQAELYRNLMSQQTGVLPPPLSAKDRDALDDLYVPIEAAPFLDTFLSRTQLDALTTTTSSSTTTTTTRESPFKS</sequence>
<dbReference type="Gene3D" id="1.25.40.10">
    <property type="entry name" value="Tetratricopeptide repeat domain"/>
    <property type="match status" value="1"/>
</dbReference>
<proteinExistence type="predicted"/>
<organism evidence="2 3">
    <name type="scientific">Chrysophaeum taylorii</name>
    <dbReference type="NCBI Taxonomy" id="2483200"/>
    <lineage>
        <taxon>Eukaryota</taxon>
        <taxon>Sar</taxon>
        <taxon>Stramenopiles</taxon>
        <taxon>Ochrophyta</taxon>
        <taxon>Pelagophyceae</taxon>
        <taxon>Pelagomonadales</taxon>
        <taxon>Pelagomonadaceae</taxon>
        <taxon>Chrysophaeum</taxon>
    </lineage>
</organism>
<protein>
    <submittedName>
        <fullName evidence="2">Uncharacterized protein</fullName>
    </submittedName>
</protein>
<evidence type="ECO:0000313" key="3">
    <source>
        <dbReference type="Proteomes" id="UP001230188"/>
    </source>
</evidence>
<dbReference type="InterPro" id="IPR050754">
    <property type="entry name" value="FKBP4/5/8-like"/>
</dbReference>
<dbReference type="InterPro" id="IPR011990">
    <property type="entry name" value="TPR-like_helical_dom_sf"/>
</dbReference>
<dbReference type="Proteomes" id="UP001230188">
    <property type="component" value="Unassembled WGS sequence"/>
</dbReference>
<keyword evidence="3" id="KW-1185">Reference proteome</keyword>
<name>A0AAD7UQS3_9STRA</name>
<reference evidence="2" key="1">
    <citation type="submission" date="2023-01" db="EMBL/GenBank/DDBJ databases">
        <title>Metagenome sequencing of chrysophaentin producing Chrysophaeum taylorii.</title>
        <authorList>
            <person name="Davison J."/>
            <person name="Bewley C."/>
        </authorList>
    </citation>
    <scope>NUCLEOTIDE SEQUENCE</scope>
    <source>
        <strain evidence="2">NIES-1699</strain>
    </source>
</reference>
<dbReference type="AlphaFoldDB" id="A0AAD7UQS3"/>
<dbReference type="PANTHER" id="PTHR46512">
    <property type="entry name" value="PEPTIDYLPROLYL ISOMERASE"/>
    <property type="match status" value="1"/>
</dbReference>
<dbReference type="SUPFAM" id="SSF48452">
    <property type="entry name" value="TPR-like"/>
    <property type="match status" value="1"/>
</dbReference>
<feature type="compositionally biased region" description="Low complexity" evidence="1">
    <location>
        <begin position="283"/>
        <end position="295"/>
    </location>
</feature>
<dbReference type="PANTHER" id="PTHR46512:SF10">
    <property type="entry name" value="FK506-BINDING PROTEIN-LIKE"/>
    <property type="match status" value="1"/>
</dbReference>
<evidence type="ECO:0000313" key="2">
    <source>
        <dbReference type="EMBL" id="KAJ8614438.1"/>
    </source>
</evidence>
<evidence type="ECO:0000256" key="1">
    <source>
        <dbReference type="SAM" id="MobiDB-lite"/>
    </source>
</evidence>